<evidence type="ECO:0008006" key="3">
    <source>
        <dbReference type="Google" id="ProtNLM"/>
    </source>
</evidence>
<protein>
    <recommendedName>
        <fullName evidence="3">DUF2384 domain-containing protein</fullName>
    </recommendedName>
</protein>
<reference evidence="1 2" key="1">
    <citation type="submission" date="2020-08" db="EMBL/GenBank/DDBJ databases">
        <title>Genomic Encyclopedia of Type Strains, Phase IV (KMG-IV): sequencing the most valuable type-strain genomes for metagenomic binning, comparative biology and taxonomic classification.</title>
        <authorList>
            <person name="Goeker M."/>
        </authorList>
    </citation>
    <scope>NUCLEOTIDE SEQUENCE [LARGE SCALE GENOMIC DNA]</scope>
    <source>
        <strain evidence="1 2">DSM 26723</strain>
    </source>
</reference>
<keyword evidence="2" id="KW-1185">Reference proteome</keyword>
<dbReference type="AlphaFoldDB" id="A0A841HH60"/>
<gene>
    <name evidence="1" type="ORF">HNQ60_000952</name>
</gene>
<evidence type="ECO:0000313" key="1">
    <source>
        <dbReference type="EMBL" id="MBB6092106.1"/>
    </source>
</evidence>
<comment type="caution">
    <text evidence="1">The sequence shown here is derived from an EMBL/GenBank/DDBJ whole genome shotgun (WGS) entry which is preliminary data.</text>
</comment>
<dbReference type="Proteomes" id="UP000588068">
    <property type="component" value="Unassembled WGS sequence"/>
</dbReference>
<proteinExistence type="predicted"/>
<organism evidence="1 2">
    <name type="scientific">Povalibacter uvarum</name>
    <dbReference type="NCBI Taxonomy" id="732238"/>
    <lineage>
        <taxon>Bacteria</taxon>
        <taxon>Pseudomonadati</taxon>
        <taxon>Pseudomonadota</taxon>
        <taxon>Gammaproteobacteria</taxon>
        <taxon>Steroidobacterales</taxon>
        <taxon>Steroidobacteraceae</taxon>
        <taxon>Povalibacter</taxon>
    </lineage>
</organism>
<sequence>MTSIQVRRHDLGQHIAPDILKLWSNDGVADYKRIAELWHLSKADLSKISDVSPASVRFDVNIPRPMAERLHELANIANLVAEFFRGDAHKVGLWFELANPMLGNISPRTMIRAGRYKRLLNFVLEAREAEQAARNAEQMAKSRPENH</sequence>
<evidence type="ECO:0000313" key="2">
    <source>
        <dbReference type="Proteomes" id="UP000588068"/>
    </source>
</evidence>
<dbReference type="RefSeq" id="WP_184329857.1">
    <property type="nucleotide sequence ID" value="NZ_JACHHZ010000001.1"/>
</dbReference>
<dbReference type="EMBL" id="JACHHZ010000001">
    <property type="protein sequence ID" value="MBB6092106.1"/>
    <property type="molecule type" value="Genomic_DNA"/>
</dbReference>
<name>A0A841HH60_9GAMM</name>
<accession>A0A841HH60</accession>